<name>A0A9W9DWL4_9AGAR</name>
<reference evidence="1" key="1">
    <citation type="submission" date="2022-08" db="EMBL/GenBank/DDBJ databases">
        <authorList>
            <consortium name="DOE Joint Genome Institute"/>
            <person name="Min B."/>
            <person name="Riley R."/>
            <person name="Sierra-Patev S."/>
            <person name="Naranjo-Ortiz M."/>
            <person name="Looney B."/>
            <person name="Konkel Z."/>
            <person name="Slot J.C."/>
            <person name="Sakamoto Y."/>
            <person name="Steenwyk J.L."/>
            <person name="Rokas A."/>
            <person name="Carro J."/>
            <person name="Camarero S."/>
            <person name="Ferreira P."/>
            <person name="Molpeceres G."/>
            <person name="Ruiz-Duenas F.J."/>
            <person name="Serrano A."/>
            <person name="Henrissat B."/>
            <person name="Drula E."/>
            <person name="Hughes K.W."/>
            <person name="Mata J.L."/>
            <person name="Ishikawa N.K."/>
            <person name="Vargas-Isla R."/>
            <person name="Ushijima S."/>
            <person name="Smith C.A."/>
            <person name="Ahrendt S."/>
            <person name="Andreopoulos W."/>
            <person name="He G."/>
            <person name="Labutti K."/>
            <person name="Lipzen A."/>
            <person name="Ng V."/>
            <person name="Sandor L."/>
            <person name="Barry K."/>
            <person name="Martinez A.T."/>
            <person name="Xiao Y."/>
            <person name="Gibbons J.G."/>
            <person name="Terashima K."/>
            <person name="Hibbett D.S."/>
            <person name="Grigoriev I.V."/>
        </authorList>
    </citation>
    <scope>NUCLEOTIDE SEQUENCE</scope>
    <source>
        <strain evidence="1">Sp2 HRB7682 ss15</strain>
    </source>
</reference>
<dbReference type="EMBL" id="JANVFS010000008">
    <property type="protein sequence ID" value="KAJ4488723.1"/>
    <property type="molecule type" value="Genomic_DNA"/>
</dbReference>
<evidence type="ECO:0000313" key="1">
    <source>
        <dbReference type="EMBL" id="KAJ4488723.1"/>
    </source>
</evidence>
<organism evidence="1 2">
    <name type="scientific">Lentinula lateritia</name>
    <dbReference type="NCBI Taxonomy" id="40482"/>
    <lineage>
        <taxon>Eukaryota</taxon>
        <taxon>Fungi</taxon>
        <taxon>Dikarya</taxon>
        <taxon>Basidiomycota</taxon>
        <taxon>Agaricomycotina</taxon>
        <taxon>Agaricomycetes</taxon>
        <taxon>Agaricomycetidae</taxon>
        <taxon>Agaricales</taxon>
        <taxon>Marasmiineae</taxon>
        <taxon>Omphalotaceae</taxon>
        <taxon>Lentinula</taxon>
    </lineage>
</organism>
<gene>
    <name evidence="1" type="ORF">C8J55DRAFT_312863</name>
</gene>
<dbReference type="Proteomes" id="UP001150238">
    <property type="component" value="Unassembled WGS sequence"/>
</dbReference>
<protein>
    <submittedName>
        <fullName evidence="1">Uncharacterized protein</fullName>
    </submittedName>
</protein>
<comment type="caution">
    <text evidence="1">The sequence shown here is derived from an EMBL/GenBank/DDBJ whole genome shotgun (WGS) entry which is preliminary data.</text>
</comment>
<reference evidence="1" key="2">
    <citation type="journal article" date="2023" name="Proc. Natl. Acad. Sci. U.S.A.">
        <title>A global phylogenomic analysis of the shiitake genus Lentinula.</title>
        <authorList>
            <person name="Sierra-Patev S."/>
            <person name="Min B."/>
            <person name="Naranjo-Ortiz M."/>
            <person name="Looney B."/>
            <person name="Konkel Z."/>
            <person name="Slot J.C."/>
            <person name="Sakamoto Y."/>
            <person name="Steenwyk J.L."/>
            <person name="Rokas A."/>
            <person name="Carro J."/>
            <person name="Camarero S."/>
            <person name="Ferreira P."/>
            <person name="Molpeceres G."/>
            <person name="Ruiz-Duenas F.J."/>
            <person name="Serrano A."/>
            <person name="Henrissat B."/>
            <person name="Drula E."/>
            <person name="Hughes K.W."/>
            <person name="Mata J.L."/>
            <person name="Ishikawa N.K."/>
            <person name="Vargas-Isla R."/>
            <person name="Ushijima S."/>
            <person name="Smith C.A."/>
            <person name="Donoghue J."/>
            <person name="Ahrendt S."/>
            <person name="Andreopoulos W."/>
            <person name="He G."/>
            <person name="LaButti K."/>
            <person name="Lipzen A."/>
            <person name="Ng V."/>
            <person name="Riley R."/>
            <person name="Sandor L."/>
            <person name="Barry K."/>
            <person name="Martinez A.T."/>
            <person name="Xiao Y."/>
            <person name="Gibbons J.G."/>
            <person name="Terashima K."/>
            <person name="Grigoriev I.V."/>
            <person name="Hibbett D."/>
        </authorList>
    </citation>
    <scope>NUCLEOTIDE SEQUENCE</scope>
    <source>
        <strain evidence="1">Sp2 HRB7682 ss15</strain>
    </source>
</reference>
<sequence length="109" mass="12428">MPPLFSGYLPHIVYSVANVSLSLHLVYQRNTFADERARVNAQESVQQSILDELRSNSSLSPADLQRLRRLARNPVHKEEEVLVEEKISWKDALLGRTKSRRSASSENEP</sequence>
<evidence type="ECO:0000313" key="2">
    <source>
        <dbReference type="Proteomes" id="UP001150238"/>
    </source>
</evidence>
<proteinExistence type="predicted"/>
<accession>A0A9W9DWL4</accession>
<dbReference type="AlphaFoldDB" id="A0A9W9DWL4"/>